<dbReference type="Pfam" id="PF00246">
    <property type="entry name" value="Peptidase_M14"/>
    <property type="match status" value="1"/>
</dbReference>
<feature type="domain" description="Peptidase M14" evidence="10">
    <location>
        <begin position="92"/>
        <end position="393"/>
    </location>
</feature>
<keyword evidence="7" id="KW-0862">Zinc</keyword>
<dbReference type="GO" id="GO:0004181">
    <property type="term" value="F:metallocarboxypeptidase activity"/>
    <property type="evidence" value="ECO:0007669"/>
    <property type="project" value="InterPro"/>
</dbReference>
<dbReference type="GO" id="GO:0005615">
    <property type="term" value="C:extracellular space"/>
    <property type="evidence" value="ECO:0007669"/>
    <property type="project" value="TreeGrafter"/>
</dbReference>
<dbReference type="SMART" id="SM00631">
    <property type="entry name" value="Zn_pept"/>
    <property type="match status" value="1"/>
</dbReference>
<comment type="caution">
    <text evidence="11">The sequence shown here is derived from an EMBL/GenBank/DDBJ whole genome shotgun (WGS) entry which is preliminary data.</text>
</comment>
<dbReference type="Proteomes" id="UP000285301">
    <property type="component" value="Unassembled WGS sequence"/>
</dbReference>
<dbReference type="PRINTS" id="PR00765">
    <property type="entry name" value="CRBOXYPTASEA"/>
</dbReference>
<dbReference type="SUPFAM" id="SSF53187">
    <property type="entry name" value="Zn-dependent exopeptidases"/>
    <property type="match status" value="1"/>
</dbReference>
<name>A0A3S3NX28_9ACAR</name>
<keyword evidence="8" id="KW-0482">Metalloprotease</keyword>
<dbReference type="PANTHER" id="PTHR11705:SF140">
    <property type="entry name" value="FI02848P-RELATED"/>
    <property type="match status" value="1"/>
</dbReference>
<comment type="similarity">
    <text evidence="2 9">Belongs to the peptidase M14 family.</text>
</comment>
<dbReference type="GO" id="GO:0006508">
    <property type="term" value="P:proteolysis"/>
    <property type="evidence" value="ECO:0007669"/>
    <property type="project" value="UniProtKB-KW"/>
</dbReference>
<protein>
    <submittedName>
        <fullName evidence="11">Carboxypeptidase B-like protein</fullName>
    </submittedName>
</protein>
<keyword evidence="12" id="KW-1185">Reference proteome</keyword>
<organism evidence="11 12">
    <name type="scientific">Dinothrombium tinctorium</name>
    <dbReference type="NCBI Taxonomy" id="1965070"/>
    <lineage>
        <taxon>Eukaryota</taxon>
        <taxon>Metazoa</taxon>
        <taxon>Ecdysozoa</taxon>
        <taxon>Arthropoda</taxon>
        <taxon>Chelicerata</taxon>
        <taxon>Arachnida</taxon>
        <taxon>Acari</taxon>
        <taxon>Acariformes</taxon>
        <taxon>Trombidiformes</taxon>
        <taxon>Prostigmata</taxon>
        <taxon>Anystina</taxon>
        <taxon>Parasitengona</taxon>
        <taxon>Trombidioidea</taxon>
        <taxon>Trombidiidae</taxon>
        <taxon>Dinothrombium</taxon>
    </lineage>
</organism>
<comment type="cofactor">
    <cofactor evidence="1">
        <name>Zn(2+)</name>
        <dbReference type="ChEBI" id="CHEBI:29105"/>
    </cofactor>
</comment>
<evidence type="ECO:0000256" key="1">
    <source>
        <dbReference type="ARBA" id="ARBA00001947"/>
    </source>
</evidence>
<reference evidence="11 12" key="1">
    <citation type="journal article" date="2018" name="Gigascience">
        <title>Genomes of trombidid mites reveal novel predicted allergens and laterally-transferred genes associated with secondary metabolism.</title>
        <authorList>
            <person name="Dong X."/>
            <person name="Chaisiri K."/>
            <person name="Xia D."/>
            <person name="Armstrong S.D."/>
            <person name="Fang Y."/>
            <person name="Donnelly M.J."/>
            <person name="Kadowaki T."/>
            <person name="McGarry J.W."/>
            <person name="Darby A.C."/>
            <person name="Makepeace B.L."/>
        </authorList>
    </citation>
    <scope>NUCLEOTIDE SEQUENCE [LARGE SCALE GENOMIC DNA]</scope>
    <source>
        <strain evidence="11">UoL-WK</strain>
    </source>
</reference>
<feature type="active site" description="Proton donor/acceptor" evidence="9">
    <location>
        <position position="357"/>
    </location>
</feature>
<dbReference type="PANTHER" id="PTHR11705">
    <property type="entry name" value="PROTEASE FAMILY M14 CARBOXYPEPTIDASE A,B"/>
    <property type="match status" value="1"/>
</dbReference>
<dbReference type="Gene3D" id="3.40.630.10">
    <property type="entry name" value="Zn peptidases"/>
    <property type="match status" value="1"/>
</dbReference>
<dbReference type="InterPro" id="IPR000834">
    <property type="entry name" value="Peptidase_M14"/>
</dbReference>
<dbReference type="EMBL" id="NCKU01006416">
    <property type="protein sequence ID" value="RWS03525.1"/>
    <property type="molecule type" value="Genomic_DNA"/>
</dbReference>
<evidence type="ECO:0000313" key="11">
    <source>
        <dbReference type="EMBL" id="RWS03525.1"/>
    </source>
</evidence>
<keyword evidence="5" id="KW-0479">Metal-binding</keyword>
<evidence type="ECO:0000256" key="3">
    <source>
        <dbReference type="ARBA" id="ARBA00022645"/>
    </source>
</evidence>
<evidence type="ECO:0000256" key="9">
    <source>
        <dbReference type="PROSITE-ProRule" id="PRU01379"/>
    </source>
</evidence>
<evidence type="ECO:0000256" key="8">
    <source>
        <dbReference type="ARBA" id="ARBA00023049"/>
    </source>
</evidence>
<evidence type="ECO:0000313" key="12">
    <source>
        <dbReference type="Proteomes" id="UP000285301"/>
    </source>
</evidence>
<keyword evidence="3 11" id="KW-0121">Carboxypeptidase</keyword>
<dbReference type="PROSITE" id="PS52035">
    <property type="entry name" value="PEPTIDASE_M14"/>
    <property type="match status" value="1"/>
</dbReference>
<evidence type="ECO:0000256" key="6">
    <source>
        <dbReference type="ARBA" id="ARBA00022801"/>
    </source>
</evidence>
<keyword evidence="6" id="KW-0378">Hydrolase</keyword>
<evidence type="ECO:0000256" key="4">
    <source>
        <dbReference type="ARBA" id="ARBA00022670"/>
    </source>
</evidence>
<evidence type="ECO:0000256" key="5">
    <source>
        <dbReference type="ARBA" id="ARBA00022723"/>
    </source>
</evidence>
<dbReference type="AlphaFoldDB" id="A0A3S3NX28"/>
<evidence type="ECO:0000256" key="2">
    <source>
        <dbReference type="ARBA" id="ARBA00005988"/>
    </source>
</evidence>
<gene>
    <name evidence="11" type="ORF">B4U79_02709</name>
</gene>
<proteinExistence type="inferred from homology"/>
<dbReference type="OrthoDB" id="3626597at2759"/>
<keyword evidence="4" id="KW-0645">Protease</keyword>
<accession>A0A3S3NX28</accession>
<evidence type="ECO:0000259" key="10">
    <source>
        <dbReference type="PROSITE" id="PS52035"/>
    </source>
</evidence>
<dbReference type="CDD" id="cd03860">
    <property type="entry name" value="M14_CP_A-B_like"/>
    <property type="match status" value="1"/>
</dbReference>
<dbReference type="SUPFAM" id="SSF54897">
    <property type="entry name" value="Protease propeptides/inhibitors"/>
    <property type="match status" value="1"/>
</dbReference>
<evidence type="ECO:0000256" key="7">
    <source>
        <dbReference type="ARBA" id="ARBA00022833"/>
    </source>
</evidence>
<dbReference type="GO" id="GO:0008270">
    <property type="term" value="F:zinc ion binding"/>
    <property type="evidence" value="ECO:0007669"/>
    <property type="project" value="InterPro"/>
</dbReference>
<dbReference type="FunFam" id="3.40.630.10:FF:000001">
    <property type="entry name" value="Carboxypeptidase B"/>
    <property type="match status" value="1"/>
</dbReference>
<sequence>MVSYENYKLVQITVGNKQEAIDLEKKFPESNETKLFLPAIVERPGSYLFSESSFEKLKQTKFRYNVLNENFQRTLDEEEQVTRMQNVYGRRILHTFPTHAAINEYIEELALQNQSLASVEVIGYSYENREMKIIKIGRGHKEGTKPIIWIDAGIHAREWATPVTALFIISSLLEDYSTDPITKALVDKYDWYILPSANPDGYEYTRVGDRLWRKTRSLQVGNCIGADPNRNWDFHWNEVGASYNPCSDTYAGPKAFSEKETSAMSNYIFRHKNLIKVYLTIHSYSQMILTPYGHSYFLPPNFREIMAKAKIMENAFYKTHGKRFRSGPPPYLLYPVGGGSYDWAHQVCGIPYAFAFELRPDQNSRNGFVLPVNQIQATGEETWAAVKSLAQSLE</sequence>